<dbReference type="InterPro" id="IPR050165">
    <property type="entry name" value="DHAD_IlvD/Edd"/>
</dbReference>
<dbReference type="GO" id="GO:0004160">
    <property type="term" value="F:dihydroxy-acid dehydratase activity"/>
    <property type="evidence" value="ECO:0007669"/>
    <property type="project" value="UniProtKB-UniRule"/>
</dbReference>
<evidence type="ECO:0000256" key="12">
    <source>
        <dbReference type="ARBA" id="ARBA00029436"/>
    </source>
</evidence>
<dbReference type="EMBL" id="FNOK01000108">
    <property type="protein sequence ID" value="SDZ57356.1"/>
    <property type="molecule type" value="Genomic_DNA"/>
</dbReference>
<evidence type="ECO:0000256" key="1">
    <source>
        <dbReference type="ARBA" id="ARBA00001946"/>
    </source>
</evidence>
<keyword evidence="4" id="KW-0001">2Fe-2S</keyword>
<proteinExistence type="inferred from homology"/>
<dbReference type="NCBIfam" id="TIGR00110">
    <property type="entry name" value="ilvD"/>
    <property type="match status" value="1"/>
</dbReference>
<evidence type="ECO:0000256" key="14">
    <source>
        <dbReference type="ARBA" id="ARBA00029490"/>
    </source>
</evidence>
<protein>
    <recommendedName>
        <fullName evidence="14 16">Dihydroxy-acid dehydratase</fullName>
        <ecNumber evidence="14 16">4.2.1.9</ecNumber>
    </recommendedName>
</protein>
<feature type="domain" description="Dihydroxy-acid/6-phosphogluconate dehydratase N-terminal" evidence="17">
    <location>
        <begin position="99"/>
        <end position="416"/>
    </location>
</feature>
<keyword evidence="9" id="KW-0456">Lyase</keyword>
<dbReference type="AlphaFoldDB" id="A0A1H3U4F2"/>
<evidence type="ECO:0000256" key="5">
    <source>
        <dbReference type="ARBA" id="ARBA00022723"/>
    </source>
</evidence>
<comment type="pathway">
    <text evidence="13">Amino-acid biosynthesis; L-isoleucine biosynthesis; L-isoleucine from 2-oxobutanoate: step 3/4.</text>
</comment>
<evidence type="ECO:0000256" key="9">
    <source>
        <dbReference type="ARBA" id="ARBA00023239"/>
    </source>
</evidence>
<evidence type="ECO:0000256" key="4">
    <source>
        <dbReference type="ARBA" id="ARBA00022714"/>
    </source>
</evidence>
<evidence type="ECO:0000313" key="19">
    <source>
        <dbReference type="EMBL" id="SDZ57356.1"/>
    </source>
</evidence>
<keyword evidence="5" id="KW-0479">Metal-binding</keyword>
<evidence type="ECO:0000256" key="8">
    <source>
        <dbReference type="ARBA" id="ARBA00023014"/>
    </source>
</evidence>
<evidence type="ECO:0000256" key="16">
    <source>
        <dbReference type="NCBIfam" id="TIGR00110"/>
    </source>
</evidence>
<keyword evidence="20" id="KW-1185">Reference proteome</keyword>
<comment type="pathway">
    <text evidence="12">Amino-acid biosynthesis; L-valine biosynthesis; L-valine from pyruvate: step 3/4.</text>
</comment>
<evidence type="ECO:0000256" key="7">
    <source>
        <dbReference type="ARBA" id="ARBA00023004"/>
    </source>
</evidence>
<dbReference type="GO" id="GO:0009097">
    <property type="term" value="P:isoleucine biosynthetic process"/>
    <property type="evidence" value="ECO:0007669"/>
    <property type="project" value="UniProtKB-UniPathway"/>
</dbReference>
<evidence type="ECO:0000259" key="17">
    <source>
        <dbReference type="Pfam" id="PF00920"/>
    </source>
</evidence>
<comment type="cofactor">
    <cofactor evidence="15">
        <name>[2Fe-2S] cluster</name>
        <dbReference type="ChEBI" id="CHEBI:190135"/>
    </cofactor>
</comment>
<evidence type="ECO:0000256" key="6">
    <source>
        <dbReference type="ARBA" id="ARBA00022842"/>
    </source>
</evidence>
<evidence type="ECO:0000256" key="2">
    <source>
        <dbReference type="ARBA" id="ARBA00006486"/>
    </source>
</evidence>
<feature type="non-terminal residue" evidence="19">
    <location>
        <position position="1"/>
    </location>
</feature>
<dbReference type="Gene3D" id="3.50.30.80">
    <property type="entry name" value="IlvD/EDD C-terminal domain-like"/>
    <property type="match status" value="1"/>
</dbReference>
<keyword evidence="6" id="KW-0460">Magnesium</keyword>
<dbReference type="PROSITE" id="PS00887">
    <property type="entry name" value="ILVD_EDD_2"/>
    <property type="match status" value="1"/>
</dbReference>
<dbReference type="HAMAP" id="MF_00012">
    <property type="entry name" value="IlvD"/>
    <property type="match status" value="1"/>
</dbReference>
<evidence type="ECO:0000259" key="18">
    <source>
        <dbReference type="Pfam" id="PF24877"/>
    </source>
</evidence>
<evidence type="ECO:0000256" key="10">
    <source>
        <dbReference type="ARBA" id="ARBA00023304"/>
    </source>
</evidence>
<evidence type="ECO:0000256" key="3">
    <source>
        <dbReference type="ARBA" id="ARBA00022605"/>
    </source>
</evidence>
<dbReference type="FunFam" id="3.50.30.80:FF:000001">
    <property type="entry name" value="Dihydroxy-acid dehydratase"/>
    <property type="match status" value="1"/>
</dbReference>
<evidence type="ECO:0000256" key="11">
    <source>
        <dbReference type="ARBA" id="ARBA00029304"/>
    </source>
</evidence>
<keyword evidence="10" id="KW-0100">Branched-chain amino acid biosynthesis</keyword>
<dbReference type="NCBIfam" id="NF002068">
    <property type="entry name" value="PRK00911.1"/>
    <property type="match status" value="1"/>
</dbReference>
<feature type="domain" description="Dihydroxy-acid/6-phosphogluconate dehydratase C-terminal" evidence="18">
    <location>
        <begin position="428"/>
        <end position="617"/>
    </location>
</feature>
<dbReference type="UniPathway" id="UPA00047">
    <property type="reaction ID" value="UER00057"/>
</dbReference>
<name>A0A1H3U4F2_9PSEU</name>
<gene>
    <name evidence="19" type="ORF">SAMN05216215_11081</name>
</gene>
<comment type="catalytic activity">
    <reaction evidence="11">
        <text>(2R)-2,3-dihydroxy-3-methylbutanoate = 3-methyl-2-oxobutanoate + H2O</text>
        <dbReference type="Rhea" id="RHEA:24809"/>
        <dbReference type="ChEBI" id="CHEBI:11851"/>
        <dbReference type="ChEBI" id="CHEBI:15377"/>
        <dbReference type="ChEBI" id="CHEBI:49072"/>
        <dbReference type="EC" id="4.2.1.9"/>
    </reaction>
    <physiologicalReaction direction="left-to-right" evidence="11">
        <dbReference type="Rhea" id="RHEA:24810"/>
    </physiologicalReaction>
</comment>
<evidence type="ECO:0000313" key="20">
    <source>
        <dbReference type="Proteomes" id="UP000199529"/>
    </source>
</evidence>
<accession>A0A1H3U4F2</accession>
<organism evidence="19 20">
    <name type="scientific">Saccharopolyspora shandongensis</name>
    <dbReference type="NCBI Taxonomy" id="418495"/>
    <lineage>
        <taxon>Bacteria</taxon>
        <taxon>Bacillati</taxon>
        <taxon>Actinomycetota</taxon>
        <taxon>Actinomycetes</taxon>
        <taxon>Pseudonocardiales</taxon>
        <taxon>Pseudonocardiaceae</taxon>
        <taxon>Saccharopolyspora</taxon>
    </lineage>
</organism>
<dbReference type="GO" id="GO:0009099">
    <property type="term" value="P:L-valine biosynthetic process"/>
    <property type="evidence" value="ECO:0007669"/>
    <property type="project" value="UniProtKB-UniPathway"/>
</dbReference>
<comment type="cofactor">
    <cofactor evidence="1">
        <name>Mg(2+)</name>
        <dbReference type="ChEBI" id="CHEBI:18420"/>
    </cofactor>
</comment>
<keyword evidence="7" id="KW-0408">Iron</keyword>
<reference evidence="20" key="1">
    <citation type="submission" date="2016-10" db="EMBL/GenBank/DDBJ databases">
        <authorList>
            <person name="Varghese N."/>
            <person name="Submissions S."/>
        </authorList>
    </citation>
    <scope>NUCLEOTIDE SEQUENCE [LARGE SCALE GENOMIC DNA]</scope>
    <source>
        <strain evidence="20">CGMCC 4.3530</strain>
    </source>
</reference>
<dbReference type="InterPro" id="IPR000581">
    <property type="entry name" value="ILV_EDD_N"/>
</dbReference>
<evidence type="ECO:0000256" key="15">
    <source>
        <dbReference type="ARBA" id="ARBA00034078"/>
    </source>
</evidence>
<dbReference type="Pfam" id="PF00920">
    <property type="entry name" value="ILVD_EDD_N"/>
    <property type="match status" value="1"/>
</dbReference>
<sequence>LDRVWESKTPPTHYLRRVPSFPVIRKRRDPFSISGSDASSCGRRFGCDADYSRGVDHAKLTSDQRTLKPRSSEVTEGMERAAARGMLRAVGMQDADFAKPQIGVASSWNEITPCNLSLQRLAQAAKEGVHEAGGYPMEFGTISVSDGISMGHVGMHYSLVSREIIADSVETVMEAERLDGSVLLAGCDKSLPGMLMAAARLDLASVFVYAGSILPGRVDDREVTIIDAFEAVGACARGLITRAEVDRIERAICPGEGACGGMYTANTMACAAEALGMSVPGSASPPSVDRRRDAGAREAGRLAVGMLARQLTARQILTKEAFENAIAVTMAFGGSTNAVLHLLAIAREAEVDLRLDDFNRIGDRVPHLADVKPFGRYVMPAVDRIGGVPVMMKALLDAGLLHGDCMTVTGRTVAENLAELDPPDLDGEVLHRLSNPIHPTGGLTILRGSLAPDGAVVKSAGFDSVSFDGTARVFDGEQGAMDAVEDGTLKPGDVVIIRYEGPRGGPGMREMLAVTGAIKGAGLGKDVLLVTDGRFSGGTTGLCIGHVAPEATDGGPIALVQDGDPIRLDLANRTLDLLVADEELLRRRENWSPPAPRFRKGVLGKYAKLVGSAAEGAVCE</sequence>
<dbReference type="Proteomes" id="UP000199529">
    <property type="component" value="Unassembled WGS sequence"/>
</dbReference>
<dbReference type="InterPro" id="IPR037237">
    <property type="entry name" value="IlvD/EDD_N"/>
</dbReference>
<dbReference type="InterPro" id="IPR004404">
    <property type="entry name" value="DihydroxyA_deHydtase"/>
</dbReference>
<keyword evidence="8" id="KW-0411">Iron-sulfur</keyword>
<dbReference type="STRING" id="418495.SAMN05216215_11081"/>
<evidence type="ECO:0000256" key="13">
    <source>
        <dbReference type="ARBA" id="ARBA00029437"/>
    </source>
</evidence>
<dbReference type="GO" id="GO:0046872">
    <property type="term" value="F:metal ion binding"/>
    <property type="evidence" value="ECO:0007669"/>
    <property type="project" value="UniProtKB-KW"/>
</dbReference>
<dbReference type="UniPathway" id="UPA00049">
    <property type="reaction ID" value="UER00061"/>
</dbReference>
<dbReference type="InterPro" id="IPR042096">
    <property type="entry name" value="Dihydro-acid_dehy_C"/>
</dbReference>
<keyword evidence="3" id="KW-0028">Amino-acid biosynthesis</keyword>
<dbReference type="InterPro" id="IPR056740">
    <property type="entry name" value="ILV_EDD_C"/>
</dbReference>
<dbReference type="InterPro" id="IPR020558">
    <property type="entry name" value="DiOHA_6PGluconate_deHydtase_CS"/>
</dbReference>
<dbReference type="Pfam" id="PF24877">
    <property type="entry name" value="ILV_EDD_C"/>
    <property type="match status" value="1"/>
</dbReference>
<dbReference type="GO" id="GO:0051537">
    <property type="term" value="F:2 iron, 2 sulfur cluster binding"/>
    <property type="evidence" value="ECO:0007669"/>
    <property type="project" value="UniProtKB-KW"/>
</dbReference>
<comment type="similarity">
    <text evidence="2">Belongs to the IlvD/Edd family.</text>
</comment>
<dbReference type="PANTHER" id="PTHR21000">
    <property type="entry name" value="DIHYDROXY-ACID DEHYDRATASE DAD"/>
    <property type="match status" value="1"/>
</dbReference>
<dbReference type="EC" id="4.2.1.9" evidence="14 16"/>
<dbReference type="SUPFAM" id="SSF52016">
    <property type="entry name" value="LeuD/IlvD-like"/>
    <property type="match status" value="1"/>
</dbReference>
<dbReference type="PANTHER" id="PTHR21000:SF5">
    <property type="entry name" value="DIHYDROXY-ACID DEHYDRATASE, MITOCHONDRIAL"/>
    <property type="match status" value="1"/>
</dbReference>
<dbReference type="SUPFAM" id="SSF143975">
    <property type="entry name" value="IlvD/EDD N-terminal domain-like"/>
    <property type="match status" value="1"/>
</dbReference>
<dbReference type="PROSITE" id="PS00886">
    <property type="entry name" value="ILVD_EDD_1"/>
    <property type="match status" value="1"/>
</dbReference>